<feature type="region of interest" description="Disordered" evidence="1">
    <location>
        <begin position="544"/>
        <end position="590"/>
    </location>
</feature>
<feature type="region of interest" description="Disordered" evidence="1">
    <location>
        <begin position="1"/>
        <end position="36"/>
    </location>
</feature>
<name>A0A5B8MRX0_9CHLO</name>
<feature type="region of interest" description="Disordered" evidence="1">
    <location>
        <begin position="761"/>
        <end position="782"/>
    </location>
</feature>
<protein>
    <submittedName>
        <fullName evidence="2">Uncharacterized protein</fullName>
    </submittedName>
</protein>
<reference evidence="2 3" key="1">
    <citation type="submission" date="2018-07" db="EMBL/GenBank/DDBJ databases">
        <title>The complete nuclear genome of the prasinophyte Chloropicon primus (CCMP1205).</title>
        <authorList>
            <person name="Pombert J.-F."/>
            <person name="Otis C."/>
            <person name="Turmel M."/>
            <person name="Lemieux C."/>
        </authorList>
    </citation>
    <scope>NUCLEOTIDE SEQUENCE [LARGE SCALE GENOMIC DNA]</scope>
    <source>
        <strain evidence="2 3">CCMP1205</strain>
    </source>
</reference>
<dbReference type="Proteomes" id="UP000316726">
    <property type="component" value="Chromosome 7"/>
</dbReference>
<organism evidence="2 3">
    <name type="scientific">Chloropicon primus</name>
    <dbReference type="NCBI Taxonomy" id="1764295"/>
    <lineage>
        <taxon>Eukaryota</taxon>
        <taxon>Viridiplantae</taxon>
        <taxon>Chlorophyta</taxon>
        <taxon>Chloropicophyceae</taxon>
        <taxon>Chloropicales</taxon>
        <taxon>Chloropicaceae</taxon>
        <taxon>Chloropicon</taxon>
    </lineage>
</organism>
<feature type="region of interest" description="Disordered" evidence="1">
    <location>
        <begin position="87"/>
        <end position="113"/>
    </location>
</feature>
<evidence type="ECO:0000256" key="1">
    <source>
        <dbReference type="SAM" id="MobiDB-lite"/>
    </source>
</evidence>
<dbReference type="AlphaFoldDB" id="A0A5B8MRX0"/>
<proteinExistence type="predicted"/>
<keyword evidence="3" id="KW-1185">Reference proteome</keyword>
<feature type="region of interest" description="Disordered" evidence="1">
    <location>
        <begin position="137"/>
        <end position="230"/>
    </location>
</feature>
<accession>A0A5B8MRX0</accession>
<sequence length="828" mass="87632">MVRGANVSVSATPLSCAGRSRTTRTKRTKQNGGERKVYPCEQQAKDSDEAVGRREAVAHDARKALSIGVYLAASTAAVALQCSVPGGRAHAASAPTSSSSTPGKPEDFPKFLASGGEWTQNRYKEVINFYTTRVEQLRTGSQQPQQPAKKATKKSKPAASPASAQKSKPASSSASAQKSKPASSSASAQKSKPAASPASAQKSKPAASTSSAEMKAARRPAARPVTEPRSATEEFFQVGNLVKYTEKATGQAHKARITQVQKKKTGNVYRLETEDGSRCFKNVKEGEVSLLLSAKAVDLALKAKTALGSAAQKVIAFVLWAFNSATHFTSLALGGVKGSLGSLWQKTSTALAQIDFSVSDSLTKLAGALQSLFKEISAKAAGAMTAITGLVGGLSLAKGSAESSGEGISFSSLAEVGTKSQEFLGWLQSKAGEGLKLVSELFTKVMAGLTGVFGEFPSKVTQAFAAIAAGVAAKWTEVSSHLCKCYHEAAGRIGNFPESPFFLPGVGLALVLLGFAWLIRRGKGNDGTSLGYTEPSVVFDGSARAQNTKEQEEEFTAKAVAPSRPPPRAVPTKQVVEGKEAGETESEKQAKEVNPIAVLGAAVSLGAEAVSAAMQANEGSDVDPDGQSENVLKSFGKDLTRLSKDFDKAMAKGGASVAQAATSFVPSIAEEQERKEREAEEARAKEEEERKAREVKAKEIAANVEDVENWISNFRSRTLAYEGAIKNLDPADVDDFKDYVWRTGSKDYKAFKPRPRDAAAVAGEQGVSEEEKVEVAKPEPELKMETPVMPGVASAVAAKAKAPAFGEDCYWERFDPVRGLRTWLRKGK</sequence>
<evidence type="ECO:0000313" key="3">
    <source>
        <dbReference type="Proteomes" id="UP000316726"/>
    </source>
</evidence>
<gene>
    <name evidence="2" type="ORF">A3770_07p46780</name>
</gene>
<dbReference type="EMBL" id="CP031040">
    <property type="protein sequence ID" value="QDZ22160.1"/>
    <property type="molecule type" value="Genomic_DNA"/>
</dbReference>
<feature type="region of interest" description="Disordered" evidence="1">
    <location>
        <begin position="669"/>
        <end position="690"/>
    </location>
</feature>
<feature type="compositionally biased region" description="Low complexity" evidence="1">
    <location>
        <begin position="91"/>
        <end position="102"/>
    </location>
</feature>
<feature type="compositionally biased region" description="Basic and acidic residues" evidence="1">
    <location>
        <begin position="769"/>
        <end position="782"/>
    </location>
</feature>
<feature type="compositionally biased region" description="Low complexity" evidence="1">
    <location>
        <begin position="157"/>
        <end position="212"/>
    </location>
</feature>
<feature type="compositionally biased region" description="Basic and acidic residues" evidence="1">
    <location>
        <begin position="671"/>
        <end position="690"/>
    </location>
</feature>
<feature type="compositionally biased region" description="Basic and acidic residues" evidence="1">
    <location>
        <begin position="576"/>
        <end position="590"/>
    </location>
</feature>
<evidence type="ECO:0000313" key="2">
    <source>
        <dbReference type="EMBL" id="QDZ22160.1"/>
    </source>
</evidence>